<sequence length="128" mass="13762">MLSLHVLQTLDGGLDGLEVGQHAAQPALVNEGHASALGFFSHQLTGLTLCTHHQDGAAVSSQLLGELLGFLEHRQGLFQVDDVDLVAGTEDERSHLGIPETSLVTEVDAGFQHLAHCYCHVNYLKGWV</sequence>
<gene>
    <name evidence="1" type="ORF">SDC9_209979</name>
</gene>
<protein>
    <submittedName>
        <fullName evidence="1">Uncharacterized protein</fullName>
    </submittedName>
</protein>
<organism evidence="1">
    <name type="scientific">bioreactor metagenome</name>
    <dbReference type="NCBI Taxonomy" id="1076179"/>
    <lineage>
        <taxon>unclassified sequences</taxon>
        <taxon>metagenomes</taxon>
        <taxon>ecological metagenomes</taxon>
    </lineage>
</organism>
<dbReference type="AlphaFoldDB" id="A0A645JG96"/>
<dbReference type="EMBL" id="VSSQ01139960">
    <property type="protein sequence ID" value="MPN62232.1"/>
    <property type="molecule type" value="Genomic_DNA"/>
</dbReference>
<reference evidence="1" key="1">
    <citation type="submission" date="2019-08" db="EMBL/GenBank/DDBJ databases">
        <authorList>
            <person name="Kucharzyk K."/>
            <person name="Murdoch R.W."/>
            <person name="Higgins S."/>
            <person name="Loffler F."/>
        </authorList>
    </citation>
    <scope>NUCLEOTIDE SEQUENCE</scope>
</reference>
<accession>A0A645JG96</accession>
<proteinExistence type="predicted"/>
<comment type="caution">
    <text evidence="1">The sequence shown here is derived from an EMBL/GenBank/DDBJ whole genome shotgun (WGS) entry which is preliminary data.</text>
</comment>
<evidence type="ECO:0000313" key="1">
    <source>
        <dbReference type="EMBL" id="MPN62232.1"/>
    </source>
</evidence>
<name>A0A645JG96_9ZZZZ</name>